<organism evidence="1 2">
    <name type="scientific">Rhodocyclus tenuis</name>
    <name type="common">Rhodospirillum tenue</name>
    <dbReference type="NCBI Taxonomy" id="1066"/>
    <lineage>
        <taxon>Bacteria</taxon>
        <taxon>Pseudomonadati</taxon>
        <taxon>Pseudomonadota</taxon>
        <taxon>Betaproteobacteria</taxon>
        <taxon>Rhodocyclales</taxon>
        <taxon>Rhodocyclaceae</taxon>
        <taxon>Rhodocyclus</taxon>
    </lineage>
</organism>
<evidence type="ECO:0000313" key="1">
    <source>
        <dbReference type="EMBL" id="MBB4247286.1"/>
    </source>
</evidence>
<evidence type="ECO:0000313" key="2">
    <source>
        <dbReference type="Proteomes" id="UP000587070"/>
    </source>
</evidence>
<name>A0A840G5V3_RHOTE</name>
<gene>
    <name evidence="1" type="ORF">GGD90_001657</name>
</gene>
<dbReference type="Proteomes" id="UP000587070">
    <property type="component" value="Unassembled WGS sequence"/>
</dbReference>
<dbReference type="RefSeq" id="WP_153116058.1">
    <property type="nucleotide sequence ID" value="NZ_JACIGE010000005.1"/>
</dbReference>
<accession>A0A840G5V3</accession>
<keyword evidence="2" id="KW-1185">Reference proteome</keyword>
<protein>
    <submittedName>
        <fullName evidence="1">Uncharacterized protein</fullName>
    </submittedName>
</protein>
<sequence>MNEQKWVMVPSEPTPEIIAGAAIAAWPKASAADIAIAKNAAKIVLMSMASPVGVTLDMLAATLATMAPAYRAMIAAAPKQPAQKPPNGFDEWFNSVEAGDGDIPLPTPSEGKRWDEYVGRRQTALAAWIAATRAEQVSRAVDKAWDRFQSAVKPVAQEPSALAAVEAPHAP</sequence>
<proteinExistence type="predicted"/>
<dbReference type="AlphaFoldDB" id="A0A840G5V3"/>
<dbReference type="EMBL" id="JACIGE010000005">
    <property type="protein sequence ID" value="MBB4247286.1"/>
    <property type="molecule type" value="Genomic_DNA"/>
</dbReference>
<comment type="caution">
    <text evidence="1">The sequence shown here is derived from an EMBL/GenBank/DDBJ whole genome shotgun (WGS) entry which is preliminary data.</text>
</comment>
<reference evidence="1 2" key="1">
    <citation type="submission" date="2020-08" db="EMBL/GenBank/DDBJ databases">
        <title>Genome sequencing of Purple Non-Sulfur Bacteria from various extreme environments.</title>
        <authorList>
            <person name="Mayer M."/>
        </authorList>
    </citation>
    <scope>NUCLEOTIDE SEQUENCE [LARGE SCALE GENOMIC DNA]</scope>
    <source>
        <strain evidence="1 2">2761</strain>
    </source>
</reference>